<gene>
    <name evidence="10" type="ORF">COX77_01685</name>
</gene>
<dbReference type="Gene3D" id="1.20.1110.10">
    <property type="entry name" value="Calcium-transporting ATPase, transmembrane domain"/>
    <property type="match status" value="1"/>
</dbReference>
<dbReference type="Pfam" id="PF00690">
    <property type="entry name" value="Cation_ATPase_N"/>
    <property type="match status" value="1"/>
</dbReference>
<dbReference type="EMBL" id="PFPO01000030">
    <property type="protein sequence ID" value="PIZ99399.1"/>
    <property type="molecule type" value="Genomic_DNA"/>
</dbReference>
<proteinExistence type="predicted"/>
<accession>A0A2M7VFJ5</accession>
<evidence type="ECO:0000313" key="11">
    <source>
        <dbReference type="Proteomes" id="UP000230405"/>
    </source>
</evidence>
<dbReference type="Gene3D" id="3.40.50.1000">
    <property type="entry name" value="HAD superfamily/HAD-like"/>
    <property type="match status" value="1"/>
</dbReference>
<dbReference type="GO" id="GO:0016887">
    <property type="term" value="F:ATP hydrolysis activity"/>
    <property type="evidence" value="ECO:0007669"/>
    <property type="project" value="InterPro"/>
</dbReference>
<feature type="transmembrane region" description="Helical" evidence="8">
    <location>
        <begin position="776"/>
        <end position="801"/>
    </location>
</feature>
<evidence type="ECO:0000256" key="4">
    <source>
        <dbReference type="ARBA" id="ARBA00022840"/>
    </source>
</evidence>
<feature type="transmembrane region" description="Helical" evidence="8">
    <location>
        <begin position="62"/>
        <end position="78"/>
    </location>
</feature>
<dbReference type="InterPro" id="IPR023299">
    <property type="entry name" value="ATPase_P-typ_cyto_dom_N"/>
</dbReference>
<evidence type="ECO:0000256" key="3">
    <source>
        <dbReference type="ARBA" id="ARBA00022741"/>
    </source>
</evidence>
<dbReference type="SUPFAM" id="SSF56784">
    <property type="entry name" value="HAD-like"/>
    <property type="match status" value="1"/>
</dbReference>
<evidence type="ECO:0000256" key="8">
    <source>
        <dbReference type="SAM" id="Phobius"/>
    </source>
</evidence>
<keyword evidence="5" id="KW-1278">Translocase</keyword>
<evidence type="ECO:0000256" key="2">
    <source>
        <dbReference type="ARBA" id="ARBA00022692"/>
    </source>
</evidence>
<dbReference type="PANTHER" id="PTHR42861">
    <property type="entry name" value="CALCIUM-TRANSPORTING ATPASE"/>
    <property type="match status" value="1"/>
</dbReference>
<evidence type="ECO:0000259" key="9">
    <source>
        <dbReference type="SMART" id="SM00831"/>
    </source>
</evidence>
<dbReference type="Pfam" id="PF00689">
    <property type="entry name" value="Cation_ATPase_C"/>
    <property type="match status" value="1"/>
</dbReference>
<dbReference type="AlphaFoldDB" id="A0A2M7VFJ5"/>
<dbReference type="InterPro" id="IPR023298">
    <property type="entry name" value="ATPase_P-typ_TM_dom_sf"/>
</dbReference>
<dbReference type="Proteomes" id="UP000230405">
    <property type="component" value="Unassembled WGS sequence"/>
</dbReference>
<keyword evidence="4" id="KW-0067">ATP-binding</keyword>
<keyword evidence="6 8" id="KW-1133">Transmembrane helix</keyword>
<dbReference type="PRINTS" id="PR00120">
    <property type="entry name" value="HATPASE"/>
</dbReference>
<feature type="transmembrane region" description="Helical" evidence="8">
    <location>
        <begin position="272"/>
        <end position="300"/>
    </location>
</feature>
<dbReference type="InterPro" id="IPR004014">
    <property type="entry name" value="ATPase_P-typ_cation-transptr_N"/>
</dbReference>
<dbReference type="SFLD" id="SFLDF00027">
    <property type="entry name" value="p-type_atpase"/>
    <property type="match status" value="1"/>
</dbReference>
<dbReference type="Gene3D" id="2.70.150.10">
    <property type="entry name" value="Calcium-transporting ATPase, cytoplasmic transduction domain A"/>
    <property type="match status" value="1"/>
</dbReference>
<dbReference type="InterPro" id="IPR059000">
    <property type="entry name" value="ATPase_P-type_domA"/>
</dbReference>
<dbReference type="InterPro" id="IPR008250">
    <property type="entry name" value="ATPase_P-typ_transduc_dom_A_sf"/>
</dbReference>
<dbReference type="NCBIfam" id="TIGR01494">
    <property type="entry name" value="ATPase_P-type"/>
    <property type="match status" value="2"/>
</dbReference>
<dbReference type="SUPFAM" id="SSF81653">
    <property type="entry name" value="Calcium ATPase, transduction domain A"/>
    <property type="match status" value="1"/>
</dbReference>
<dbReference type="GO" id="GO:0016020">
    <property type="term" value="C:membrane"/>
    <property type="evidence" value="ECO:0007669"/>
    <property type="project" value="UniProtKB-SubCell"/>
</dbReference>
<dbReference type="PRINTS" id="PR00119">
    <property type="entry name" value="CATATPASE"/>
</dbReference>
<protein>
    <submittedName>
        <fullName evidence="10">Cation-transporting ATPase</fullName>
    </submittedName>
</protein>
<organism evidence="10 11">
    <name type="scientific">Candidatus Komeilibacteria bacterium CG_4_10_14_0_2_um_filter_37_10</name>
    <dbReference type="NCBI Taxonomy" id="1974470"/>
    <lineage>
        <taxon>Bacteria</taxon>
        <taxon>Candidatus Komeiliibacteriota</taxon>
    </lineage>
</organism>
<dbReference type="SFLD" id="SFLDS00003">
    <property type="entry name" value="Haloacid_Dehalogenase"/>
    <property type="match status" value="1"/>
</dbReference>
<dbReference type="Pfam" id="PF00702">
    <property type="entry name" value="Hydrolase"/>
    <property type="match status" value="1"/>
</dbReference>
<dbReference type="Gene3D" id="3.40.1110.10">
    <property type="entry name" value="Calcium-transporting ATPase, cytoplasmic domain N"/>
    <property type="match status" value="1"/>
</dbReference>
<dbReference type="SMART" id="SM00831">
    <property type="entry name" value="Cation_ATPase_N"/>
    <property type="match status" value="1"/>
</dbReference>
<keyword evidence="2 8" id="KW-0812">Transmembrane</keyword>
<feature type="transmembrane region" description="Helical" evidence="8">
    <location>
        <begin position="813"/>
        <end position="831"/>
    </location>
</feature>
<name>A0A2M7VFJ5_9BACT</name>
<sequence>MIIWQKFINYSTAEALQEAKTDSVNGLTEEEVLKRVNHYGLNVLAHESVMWWHILWRQFKSPFIYLLLAAIILSIILGENIEGLMILLFIIINVSLGFYQEYKSEKTLQILRQYVRSSAKVIRQGKEIIVPSENLTPGDIVIVATGDRILADVRFLETHNLTIDESILTGESVSIKKDSEQIREEIKELYQATNIGFSGTSIVSGGAKAVVIAIGAQTVMGDIAKLTAETKKVSNFEKGIARFSSFILRLIILTLAVVFAANLLFNRENQDLISLIIFSIALAVSVIPEALPVVTTFSLAHGARQLAKNRVVVKRLSAIEDLGGIEILCTDKTGTLTENKLTIAELFSTSDSKTILYANLAADAIAGDRLEPFDIAVAQGLSEEEKVIYSSYERVGELPFDPNWKRNAVLVKKDEQYEMIVRGAPEVIADQSENLTTEKRTKLNEWLVQQGTCGCRVLAIASKKLPKQKMDKLVDGLEKEVKGFTFLGAISFVDPIKESTYAVARKAQELGVKMVILTGDGPEVAGAVAQQIGLITKSTDVLVAADLLAMNAGEQRKAIERYQVFARVAPEQKHLIITLLQEKWAVGFLGEGINDTPALKAAGVSIVVQSAADVSREAADIILLEKDLQAVLNGIEEGRKVFANTVKYIKATLISNFGNFYAVAISTLFIDFLPMLPIQILLLNLLSDFPMIAISTDAVDPDELKKPKQYNVKDITFIAMMLGIVSTIFDFMFFALFYRISPETLQTNWFIGSILTELLLIYSVRTNKFMFKAKPASALLSWLTVVAIIVTIALPFTIFGQEFFHFRQPEVKHLLWIFGLVIAYLISTETVKNMYNRLLLRTEKNKSVAI</sequence>
<dbReference type="InterPro" id="IPR018303">
    <property type="entry name" value="ATPase_P-typ_P_site"/>
</dbReference>
<dbReference type="InterPro" id="IPR001757">
    <property type="entry name" value="P_typ_ATPase"/>
</dbReference>
<dbReference type="InterPro" id="IPR044492">
    <property type="entry name" value="P_typ_ATPase_HD_dom"/>
</dbReference>
<dbReference type="InterPro" id="IPR036412">
    <property type="entry name" value="HAD-like_sf"/>
</dbReference>
<dbReference type="InterPro" id="IPR006068">
    <property type="entry name" value="ATPase_P-typ_cation-transptr_C"/>
</dbReference>
<evidence type="ECO:0000313" key="10">
    <source>
        <dbReference type="EMBL" id="PIZ99399.1"/>
    </source>
</evidence>
<dbReference type="GO" id="GO:0005524">
    <property type="term" value="F:ATP binding"/>
    <property type="evidence" value="ECO:0007669"/>
    <property type="project" value="UniProtKB-KW"/>
</dbReference>
<dbReference type="InterPro" id="IPR023214">
    <property type="entry name" value="HAD_sf"/>
</dbReference>
<feature type="transmembrane region" description="Helical" evidence="8">
    <location>
        <begin position="246"/>
        <end position="266"/>
    </location>
</feature>
<dbReference type="Pfam" id="PF00122">
    <property type="entry name" value="E1-E2_ATPase"/>
    <property type="match status" value="1"/>
</dbReference>
<dbReference type="SFLD" id="SFLDG00002">
    <property type="entry name" value="C1.7:_P-type_atpase_like"/>
    <property type="match status" value="1"/>
</dbReference>
<keyword evidence="3" id="KW-0547">Nucleotide-binding</keyword>
<feature type="transmembrane region" description="Helical" evidence="8">
    <location>
        <begin position="715"/>
        <end position="740"/>
    </location>
</feature>
<evidence type="ECO:0000256" key="7">
    <source>
        <dbReference type="ARBA" id="ARBA00023136"/>
    </source>
</evidence>
<dbReference type="SUPFAM" id="SSF81665">
    <property type="entry name" value="Calcium ATPase, transmembrane domain M"/>
    <property type="match status" value="1"/>
</dbReference>
<reference evidence="11" key="1">
    <citation type="submission" date="2017-09" db="EMBL/GenBank/DDBJ databases">
        <title>Depth-based differentiation of microbial function through sediment-hosted aquifers and enrichment of novel symbionts in the deep terrestrial subsurface.</title>
        <authorList>
            <person name="Probst A.J."/>
            <person name="Ladd B."/>
            <person name="Jarett J.K."/>
            <person name="Geller-Mcgrath D.E."/>
            <person name="Sieber C.M.K."/>
            <person name="Emerson J.B."/>
            <person name="Anantharaman K."/>
            <person name="Thomas B.C."/>
            <person name="Malmstrom R."/>
            <person name="Stieglmeier M."/>
            <person name="Klingl A."/>
            <person name="Woyke T."/>
            <person name="Ryan C.M."/>
            <person name="Banfield J.F."/>
        </authorList>
    </citation>
    <scope>NUCLEOTIDE SEQUENCE [LARGE SCALE GENOMIC DNA]</scope>
</reference>
<evidence type="ECO:0000256" key="1">
    <source>
        <dbReference type="ARBA" id="ARBA00004141"/>
    </source>
</evidence>
<dbReference type="PROSITE" id="PS00154">
    <property type="entry name" value="ATPASE_E1_E2"/>
    <property type="match status" value="1"/>
</dbReference>
<feature type="transmembrane region" description="Helical" evidence="8">
    <location>
        <begin position="84"/>
        <end position="102"/>
    </location>
</feature>
<comment type="subcellular location">
    <subcellularLocation>
        <location evidence="1">Membrane</location>
        <topology evidence="1">Multi-pass membrane protein</topology>
    </subcellularLocation>
</comment>
<keyword evidence="7 8" id="KW-0472">Membrane</keyword>
<feature type="transmembrane region" description="Helical" evidence="8">
    <location>
        <begin position="746"/>
        <end position="764"/>
    </location>
</feature>
<feature type="domain" description="Cation-transporting P-type ATPase N-terminal" evidence="9">
    <location>
        <begin position="6"/>
        <end position="79"/>
    </location>
</feature>
<evidence type="ECO:0000256" key="6">
    <source>
        <dbReference type="ARBA" id="ARBA00022989"/>
    </source>
</evidence>
<comment type="caution">
    <text evidence="10">The sequence shown here is derived from an EMBL/GenBank/DDBJ whole genome shotgun (WGS) entry which is preliminary data.</text>
</comment>
<evidence type="ECO:0000256" key="5">
    <source>
        <dbReference type="ARBA" id="ARBA00022967"/>
    </source>
</evidence>